<dbReference type="Pfam" id="PF13276">
    <property type="entry name" value="HTH_21"/>
    <property type="match status" value="1"/>
</dbReference>
<name>A0A0U1DKL1_9MYCO</name>
<dbReference type="RefSeq" id="WP_090422557.1">
    <property type="nucleotide sequence ID" value="NZ_CTEC01000002.1"/>
</dbReference>
<protein>
    <submittedName>
        <fullName evidence="2">Integrase catalytic subunit</fullName>
    </submittedName>
</protein>
<feature type="domain" description="HTH-like" evidence="1">
    <location>
        <begin position="43"/>
        <end position="99"/>
    </location>
</feature>
<dbReference type="PANTHER" id="PTHR46889:SF6">
    <property type="entry name" value="TRANSPOSASE INSF FOR INSERTION SEQUENCE IS3B"/>
    <property type="match status" value="1"/>
</dbReference>
<dbReference type="Proteomes" id="UP000199601">
    <property type="component" value="Unassembled WGS sequence"/>
</dbReference>
<dbReference type="PANTHER" id="PTHR46889">
    <property type="entry name" value="TRANSPOSASE INSF FOR INSERTION SEQUENCE IS3B-RELATED"/>
    <property type="match status" value="1"/>
</dbReference>
<dbReference type="InterPro" id="IPR025948">
    <property type="entry name" value="HTH-like_dom"/>
</dbReference>
<dbReference type="AlphaFoldDB" id="A0A0U1DKL1"/>
<evidence type="ECO:0000313" key="3">
    <source>
        <dbReference type="Proteomes" id="UP000199601"/>
    </source>
</evidence>
<accession>A0A0U1DKL1</accession>
<keyword evidence="3" id="KW-1185">Reference proteome</keyword>
<sequence>MIEAEKATYPIKRMCELLEVSRMGYCKWRTSRDRGPAPAQRRRAELDAKVAEFHAASDGVYGAPRILADLHADGERVSRKAVAASLRRQGLAGISPRRFIPVTTVVDLASPGTQRPGRHLVGGAGSLKTVASKPGASARTVRRAITSGARKPGAASGISLGDSDWLGTHSQVTHASTKSANVLSCARHGRLVADVEGGQFK</sequence>
<evidence type="ECO:0000259" key="1">
    <source>
        <dbReference type="Pfam" id="PF13276"/>
    </source>
</evidence>
<dbReference type="EMBL" id="CTEC01000002">
    <property type="protein sequence ID" value="CQD18376.1"/>
    <property type="molecule type" value="Genomic_DNA"/>
</dbReference>
<organism evidence="2 3">
    <name type="scientific">Mycobacterium europaeum</name>
    <dbReference type="NCBI Taxonomy" id="761804"/>
    <lineage>
        <taxon>Bacteria</taxon>
        <taxon>Bacillati</taxon>
        <taxon>Actinomycetota</taxon>
        <taxon>Actinomycetes</taxon>
        <taxon>Mycobacteriales</taxon>
        <taxon>Mycobacteriaceae</taxon>
        <taxon>Mycobacterium</taxon>
        <taxon>Mycobacterium simiae complex</taxon>
    </lineage>
</organism>
<evidence type="ECO:0000313" key="2">
    <source>
        <dbReference type="EMBL" id="CQD18376.1"/>
    </source>
</evidence>
<gene>
    <name evidence="2" type="ORF">BN000_04160</name>
</gene>
<reference evidence="3" key="1">
    <citation type="submission" date="2015-03" db="EMBL/GenBank/DDBJ databases">
        <authorList>
            <person name="Urmite Genomes"/>
        </authorList>
    </citation>
    <scope>NUCLEOTIDE SEQUENCE [LARGE SCALE GENOMIC DNA]</scope>
    <source>
        <strain evidence="3">CSUR P1344</strain>
    </source>
</reference>
<dbReference type="InterPro" id="IPR050900">
    <property type="entry name" value="Transposase_IS3/IS150/IS904"/>
</dbReference>
<proteinExistence type="predicted"/>